<dbReference type="EMBL" id="CP012670">
    <property type="protein sequence ID" value="AUX19792.1"/>
    <property type="molecule type" value="Genomic_DNA"/>
</dbReference>
<evidence type="ECO:0000313" key="3">
    <source>
        <dbReference type="Proteomes" id="UP000295781"/>
    </source>
</evidence>
<accession>A0A4V0NCN5</accession>
<gene>
    <name evidence="2" type="ORF">SOCEGT47_002450</name>
</gene>
<name>A0A4V0NCN5_SORCE</name>
<evidence type="ECO:0000313" key="2">
    <source>
        <dbReference type="EMBL" id="AUX19792.1"/>
    </source>
</evidence>
<organism evidence="2 3">
    <name type="scientific">Sorangium cellulosum</name>
    <name type="common">Polyangium cellulosum</name>
    <dbReference type="NCBI Taxonomy" id="56"/>
    <lineage>
        <taxon>Bacteria</taxon>
        <taxon>Pseudomonadati</taxon>
        <taxon>Myxococcota</taxon>
        <taxon>Polyangia</taxon>
        <taxon>Polyangiales</taxon>
        <taxon>Polyangiaceae</taxon>
        <taxon>Sorangium</taxon>
    </lineage>
</organism>
<sequence>MDTTYSHTIRALLCPHCGAPLSAPTAGARISCRYCRVELAIGARDERPLQHAPSAPLPEPERLARLRAQVGRPLAPPPLVAELLHEGTLAPWKHQEAAALWQSTRAELASGPRPEAAERLFFLTLLLFSAERDPARKRALLETALDLLTLPRHRQALRCMLARNAVLAGDLVAARAWLAPCDARSDDLASDTEHRFALAYVATAERRWDAVLAAIGARPHDVPLAASAATVCAVLRANAHERQGAVATAAEQLSAELRAGLEAPRRIEAILEANRALDLCPQSLSRARAAATAATRADPAQTTLFVLGAVFLTLGLPLLAAGAAMLVLLATGGADRITAEPIVLPMGGILTILGGAHLRRALLTRRLRLHGIEAQAEILRVEMTRAQIG</sequence>
<keyword evidence="1" id="KW-0472">Membrane</keyword>
<proteinExistence type="predicted"/>
<reference evidence="2 3" key="1">
    <citation type="submission" date="2015-09" db="EMBL/GenBank/DDBJ databases">
        <title>Sorangium comparison.</title>
        <authorList>
            <person name="Zaburannyi N."/>
            <person name="Bunk B."/>
            <person name="Overmann J."/>
            <person name="Mueller R."/>
        </authorList>
    </citation>
    <scope>NUCLEOTIDE SEQUENCE [LARGE SCALE GENOMIC DNA]</scope>
    <source>
        <strain evidence="2 3">So ceGT47</strain>
    </source>
</reference>
<keyword evidence="1" id="KW-1133">Transmembrane helix</keyword>
<dbReference type="AlphaFoldDB" id="A0A4V0NCN5"/>
<protein>
    <submittedName>
        <fullName evidence="2">Uncharacterized protein</fullName>
    </submittedName>
</protein>
<evidence type="ECO:0000256" key="1">
    <source>
        <dbReference type="SAM" id="Phobius"/>
    </source>
</evidence>
<dbReference type="RefSeq" id="WP_129344515.1">
    <property type="nucleotide sequence ID" value="NZ_CP012670.1"/>
</dbReference>
<dbReference type="OrthoDB" id="5382494at2"/>
<dbReference type="Proteomes" id="UP000295781">
    <property type="component" value="Chromosome"/>
</dbReference>
<feature type="transmembrane region" description="Helical" evidence="1">
    <location>
        <begin position="304"/>
        <end position="330"/>
    </location>
</feature>
<keyword evidence="1" id="KW-0812">Transmembrane</keyword>
<feature type="transmembrane region" description="Helical" evidence="1">
    <location>
        <begin position="342"/>
        <end position="358"/>
    </location>
</feature>